<dbReference type="RefSeq" id="WP_120766916.1">
    <property type="nucleotide sequence ID" value="NZ_CP033169.1"/>
</dbReference>
<dbReference type="EMBL" id="CP033169">
    <property type="protein sequence ID" value="AYO32052.1"/>
    <property type="molecule type" value="Genomic_DNA"/>
</dbReference>
<dbReference type="AlphaFoldDB" id="A0A3G2R984"/>
<reference evidence="3 4" key="1">
    <citation type="submission" date="2018-10" db="EMBL/GenBank/DDBJ databases">
        <authorList>
            <person name="Zhang X."/>
        </authorList>
    </citation>
    <scope>NUCLEOTIDE SEQUENCE [LARGE SCALE GENOMIC DNA]</scope>
    <source>
        <strain evidence="3 4">SK-G1</strain>
    </source>
</reference>
<dbReference type="Pfam" id="PF05569">
    <property type="entry name" value="Peptidase_M56"/>
    <property type="match status" value="1"/>
</dbReference>
<dbReference type="Proteomes" id="UP000280960">
    <property type="component" value="Chromosome"/>
</dbReference>
<organism evidence="3 4">
    <name type="scientific">Biomaibacter acetigenes</name>
    <dbReference type="NCBI Taxonomy" id="2316383"/>
    <lineage>
        <taxon>Bacteria</taxon>
        <taxon>Bacillati</taxon>
        <taxon>Bacillota</taxon>
        <taxon>Clostridia</taxon>
        <taxon>Thermosediminibacterales</taxon>
        <taxon>Tepidanaerobacteraceae</taxon>
        <taxon>Biomaibacter</taxon>
    </lineage>
</organism>
<name>A0A3G2R984_9FIRM</name>
<dbReference type="PANTHER" id="PTHR34978:SF3">
    <property type="entry name" value="SLR0241 PROTEIN"/>
    <property type="match status" value="1"/>
</dbReference>
<feature type="transmembrane region" description="Helical" evidence="1">
    <location>
        <begin position="111"/>
        <end position="134"/>
    </location>
</feature>
<feature type="transmembrane region" description="Helical" evidence="1">
    <location>
        <begin position="9"/>
        <end position="31"/>
    </location>
</feature>
<feature type="transmembrane region" description="Helical" evidence="1">
    <location>
        <begin position="37"/>
        <end position="54"/>
    </location>
</feature>
<feature type="domain" description="Peptidase M56" evidence="2">
    <location>
        <begin position="16"/>
        <end position="302"/>
    </location>
</feature>
<keyword evidence="1" id="KW-0812">Transmembrane</keyword>
<accession>A0A3G2R984</accession>
<gene>
    <name evidence="3" type="ORF">D2962_16885</name>
</gene>
<evidence type="ECO:0000313" key="4">
    <source>
        <dbReference type="Proteomes" id="UP000280960"/>
    </source>
</evidence>
<evidence type="ECO:0000313" key="3">
    <source>
        <dbReference type="EMBL" id="AYO32052.1"/>
    </source>
</evidence>
<protein>
    <submittedName>
        <fullName evidence="3">M56 family metallopeptidase</fullName>
    </submittedName>
</protein>
<dbReference type="InterPro" id="IPR008756">
    <property type="entry name" value="Peptidase_M56"/>
</dbReference>
<evidence type="ECO:0000256" key="1">
    <source>
        <dbReference type="SAM" id="Phobius"/>
    </source>
</evidence>
<feature type="transmembrane region" description="Helical" evidence="1">
    <location>
        <begin position="75"/>
        <end position="96"/>
    </location>
</feature>
<feature type="transmembrane region" description="Helical" evidence="1">
    <location>
        <begin position="313"/>
        <end position="336"/>
    </location>
</feature>
<proteinExistence type="predicted"/>
<keyword evidence="1" id="KW-1133">Transmembrane helix</keyword>
<sequence length="455" mass="51638">MMINIYSQLFIMSFVAGGIYLILKLLSAVTLKYFTAAWHYYTNIAVYMFFLLPYHRWMSWLDLSFIKMPDKGFQLPSIAGLNPLTALNLAASGIAIPRQKSHAGASVYPELLPYLLMAGTLIFMVVILVQNYNLNRRIFRMCRLTDDMQILEVLSRCKQQMGITKQIPVYISPCITTPFLYGIFKPRIVLPDIKLSADELQCVFLHELTHWKRRDALLKYLMLFINAIHWFNPIAYAARFDIDHFCELSCDESVVKSMSNRERRRYCELMLSVLWNVADQNAKLFSAFSGRRKQLERRVDMILKDEGSKSKKWVRMVAIAMTLAIVSLGAISAGAMGTSAEIKGSSESVLPKPKEIPNYQYQVNEYGETYGSNAYADIVGEEPDLVAAIGIDGTHGYVRSSDLDPFPSPRTPEEAVAQNNLGPRMIPLYDKDGKTVIGKFKIGSGRVEYFTDDKN</sequence>
<keyword evidence="4" id="KW-1185">Reference proteome</keyword>
<keyword evidence="1" id="KW-0472">Membrane</keyword>
<evidence type="ECO:0000259" key="2">
    <source>
        <dbReference type="Pfam" id="PF05569"/>
    </source>
</evidence>
<dbReference type="PANTHER" id="PTHR34978">
    <property type="entry name" value="POSSIBLE SENSOR-TRANSDUCER PROTEIN BLAR"/>
    <property type="match status" value="1"/>
</dbReference>
<dbReference type="KEGG" id="bacg:D2962_16885"/>
<dbReference type="CDD" id="cd07341">
    <property type="entry name" value="M56_BlaR1_MecR1_like"/>
    <property type="match status" value="1"/>
</dbReference>
<dbReference type="InterPro" id="IPR052173">
    <property type="entry name" value="Beta-lactam_resp_regulator"/>
</dbReference>